<dbReference type="GO" id="GO:0008983">
    <property type="term" value="F:protein-glutamate O-methyltransferase activity"/>
    <property type="evidence" value="ECO:0007669"/>
    <property type="project" value="UniProtKB-EC"/>
</dbReference>
<proteinExistence type="predicted"/>
<dbReference type="Gene3D" id="3.40.50.150">
    <property type="entry name" value="Vaccinia Virus protein VP39"/>
    <property type="match status" value="1"/>
</dbReference>
<evidence type="ECO:0000313" key="7">
    <source>
        <dbReference type="EMBL" id="SVA40743.1"/>
    </source>
</evidence>
<dbReference type="Pfam" id="PF03705">
    <property type="entry name" value="CheR_N"/>
    <property type="match status" value="1"/>
</dbReference>
<dbReference type="PROSITE" id="PS50123">
    <property type="entry name" value="CHER"/>
    <property type="match status" value="1"/>
</dbReference>
<gene>
    <name evidence="7" type="ORF">METZ01_LOCUS93597</name>
</gene>
<keyword evidence="3" id="KW-0489">Methyltransferase</keyword>
<dbReference type="InterPro" id="IPR036804">
    <property type="entry name" value="CheR_N_sf"/>
</dbReference>
<sequence length="299" mass="35290">MHLGNMPEKNSDFSPAVKPFNVIQPTEKEFDLFRELILKELGLIWGKEKIYLLHARVHRRLQYHQLQTFQNYYDFLQSEKNRSELQFLYNAVTTTKSGFYREKQHFEFLRSEILPELKERMIRKHLKLRFWSAGCARGEEAFNMAMEAHDFLGTKLISEGGLRILASDVNTEVLDSAVKGNYTTEQISPVPEVLRKRYFVSDSDSDKNNDVLSIRSNIRKLIQFRHFNLMASEYPIATKFQLIFCRNVLYYLDPDRREQLLNKLVDHLDDQGWLVLGITESGYRLNGMQKLAYCVYRKN</sequence>
<dbReference type="AlphaFoldDB" id="A0A381VMP3"/>
<dbReference type="GO" id="GO:0032259">
    <property type="term" value="P:methylation"/>
    <property type="evidence" value="ECO:0007669"/>
    <property type="project" value="UniProtKB-KW"/>
</dbReference>
<dbReference type="PIRSF" id="PIRSF000410">
    <property type="entry name" value="CheR"/>
    <property type="match status" value="1"/>
</dbReference>
<dbReference type="EMBL" id="UINC01009069">
    <property type="protein sequence ID" value="SVA40743.1"/>
    <property type="molecule type" value="Genomic_DNA"/>
</dbReference>
<dbReference type="InterPro" id="IPR026024">
    <property type="entry name" value="Chemotaxis_MeTrfase_CheR"/>
</dbReference>
<organism evidence="7">
    <name type="scientific">marine metagenome</name>
    <dbReference type="NCBI Taxonomy" id="408172"/>
    <lineage>
        <taxon>unclassified sequences</taxon>
        <taxon>metagenomes</taxon>
        <taxon>ecological metagenomes</taxon>
    </lineage>
</organism>
<keyword evidence="5" id="KW-0949">S-adenosyl-L-methionine</keyword>
<dbReference type="EC" id="2.1.1.80" evidence="2"/>
<dbReference type="SMART" id="SM00138">
    <property type="entry name" value="MeTrc"/>
    <property type="match status" value="1"/>
</dbReference>
<dbReference type="SUPFAM" id="SSF53335">
    <property type="entry name" value="S-adenosyl-L-methionine-dependent methyltransferases"/>
    <property type="match status" value="1"/>
</dbReference>
<protein>
    <recommendedName>
        <fullName evidence="2">protein-glutamate O-methyltransferase</fullName>
        <ecNumber evidence="2">2.1.1.80</ecNumber>
    </recommendedName>
</protein>
<evidence type="ECO:0000256" key="1">
    <source>
        <dbReference type="ARBA" id="ARBA00001541"/>
    </source>
</evidence>
<evidence type="ECO:0000256" key="5">
    <source>
        <dbReference type="ARBA" id="ARBA00022691"/>
    </source>
</evidence>
<evidence type="ECO:0000256" key="3">
    <source>
        <dbReference type="ARBA" id="ARBA00022603"/>
    </source>
</evidence>
<evidence type="ECO:0000259" key="6">
    <source>
        <dbReference type="PROSITE" id="PS50123"/>
    </source>
</evidence>
<feature type="domain" description="CheR-type methyltransferase" evidence="6">
    <location>
        <begin position="18"/>
        <end position="281"/>
    </location>
</feature>
<dbReference type="PRINTS" id="PR00996">
    <property type="entry name" value="CHERMTFRASE"/>
</dbReference>
<reference evidence="7" key="1">
    <citation type="submission" date="2018-05" db="EMBL/GenBank/DDBJ databases">
        <authorList>
            <person name="Lanie J.A."/>
            <person name="Ng W.-L."/>
            <person name="Kazmierczak K.M."/>
            <person name="Andrzejewski T.M."/>
            <person name="Davidsen T.M."/>
            <person name="Wayne K.J."/>
            <person name="Tettelin H."/>
            <person name="Glass J.I."/>
            <person name="Rusch D."/>
            <person name="Podicherti R."/>
            <person name="Tsui H.-C.T."/>
            <person name="Winkler M.E."/>
        </authorList>
    </citation>
    <scope>NUCLEOTIDE SEQUENCE</scope>
</reference>
<dbReference type="InterPro" id="IPR050903">
    <property type="entry name" value="Bact_Chemotaxis_MeTrfase"/>
</dbReference>
<dbReference type="PANTHER" id="PTHR24422">
    <property type="entry name" value="CHEMOTAXIS PROTEIN METHYLTRANSFERASE"/>
    <property type="match status" value="1"/>
</dbReference>
<dbReference type="Pfam" id="PF01739">
    <property type="entry name" value="CheR"/>
    <property type="match status" value="1"/>
</dbReference>
<dbReference type="InterPro" id="IPR000780">
    <property type="entry name" value="CheR_MeTrfase"/>
</dbReference>
<accession>A0A381VMP3</accession>
<dbReference type="Gene3D" id="1.10.155.10">
    <property type="entry name" value="Chemotaxis receptor methyltransferase CheR, N-terminal domain"/>
    <property type="match status" value="1"/>
</dbReference>
<dbReference type="InterPro" id="IPR022642">
    <property type="entry name" value="CheR_C"/>
</dbReference>
<dbReference type="InterPro" id="IPR022641">
    <property type="entry name" value="CheR_N"/>
</dbReference>
<dbReference type="SUPFAM" id="SSF47757">
    <property type="entry name" value="Chemotaxis receptor methyltransferase CheR, N-terminal domain"/>
    <property type="match status" value="1"/>
</dbReference>
<dbReference type="PANTHER" id="PTHR24422:SF19">
    <property type="entry name" value="CHEMOTAXIS PROTEIN METHYLTRANSFERASE"/>
    <property type="match status" value="1"/>
</dbReference>
<dbReference type="InterPro" id="IPR029063">
    <property type="entry name" value="SAM-dependent_MTases_sf"/>
</dbReference>
<evidence type="ECO:0000256" key="2">
    <source>
        <dbReference type="ARBA" id="ARBA00012534"/>
    </source>
</evidence>
<name>A0A381VMP3_9ZZZZ</name>
<comment type="catalytic activity">
    <reaction evidence="1">
        <text>L-glutamyl-[protein] + S-adenosyl-L-methionine = [protein]-L-glutamate 5-O-methyl ester + S-adenosyl-L-homocysteine</text>
        <dbReference type="Rhea" id="RHEA:24452"/>
        <dbReference type="Rhea" id="RHEA-COMP:10208"/>
        <dbReference type="Rhea" id="RHEA-COMP:10311"/>
        <dbReference type="ChEBI" id="CHEBI:29973"/>
        <dbReference type="ChEBI" id="CHEBI:57856"/>
        <dbReference type="ChEBI" id="CHEBI:59789"/>
        <dbReference type="ChEBI" id="CHEBI:82795"/>
        <dbReference type="EC" id="2.1.1.80"/>
    </reaction>
</comment>
<keyword evidence="4" id="KW-0808">Transferase</keyword>
<evidence type="ECO:0000256" key="4">
    <source>
        <dbReference type="ARBA" id="ARBA00022679"/>
    </source>
</evidence>